<organism evidence="1 2">
    <name type="scientific">Streptomyces noursei</name>
    <name type="common">Streptomyces albulus</name>
    <dbReference type="NCBI Taxonomy" id="1971"/>
    <lineage>
        <taxon>Bacteria</taxon>
        <taxon>Bacillati</taxon>
        <taxon>Actinomycetota</taxon>
        <taxon>Actinomycetes</taxon>
        <taxon>Kitasatosporales</taxon>
        <taxon>Streptomycetaceae</taxon>
        <taxon>Streptomyces</taxon>
    </lineage>
</organism>
<proteinExistence type="predicted"/>
<dbReference type="AlphaFoldDB" id="A0A401RA56"/>
<dbReference type="Proteomes" id="UP000288351">
    <property type="component" value="Unassembled WGS sequence"/>
</dbReference>
<reference evidence="1 2" key="1">
    <citation type="journal article" date="2019" name="Microbiol. Resour. Announc.">
        <title>Draft Genome Sequence of the Most Traditional epsilon-Poly-l-Lysine Producer, Streptomyces albulus NBRC14147.</title>
        <authorList>
            <person name="Yamanaka K."/>
            <person name="Hamano Y."/>
        </authorList>
    </citation>
    <scope>NUCLEOTIDE SEQUENCE [LARGE SCALE GENOMIC DNA]</scope>
    <source>
        <strain evidence="1 2">NBRC 14147</strain>
    </source>
</reference>
<accession>A0A401RA56</accession>
<comment type="caution">
    <text evidence="1">The sequence shown here is derived from an EMBL/GenBank/DDBJ whole genome shotgun (WGS) entry which is preliminary data.</text>
</comment>
<dbReference type="Pfam" id="PF19819">
    <property type="entry name" value="DUF6302"/>
    <property type="match status" value="1"/>
</dbReference>
<evidence type="ECO:0000313" key="2">
    <source>
        <dbReference type="Proteomes" id="UP000288351"/>
    </source>
</evidence>
<dbReference type="EMBL" id="BHXC01000007">
    <property type="protein sequence ID" value="GCB94535.1"/>
    <property type="molecule type" value="Genomic_DNA"/>
</dbReference>
<name>A0A401RA56_STRNR</name>
<dbReference type="InterPro" id="IPR046269">
    <property type="entry name" value="DUF6302"/>
</dbReference>
<protein>
    <submittedName>
        <fullName evidence="1">Uncharacterized protein</fullName>
    </submittedName>
</protein>
<sequence>MLITTTSTASPFTVSLRPAAEAYDFDYFRERLAEPEILAHAVAVRVFRAPLLAVPVGGSRRGGYLSFDLLSLAMAARSLLKDRPGFPRLRVRWSPYRDTCHTVEWGDPAPDWWVADAVAGHFYGYREEAIAAFIQKHPQTPSSATFEPYSPTAS</sequence>
<evidence type="ECO:0000313" key="1">
    <source>
        <dbReference type="EMBL" id="GCB94535.1"/>
    </source>
</evidence>
<gene>
    <name evidence="1" type="ORF">SALB_07335</name>
</gene>
<dbReference type="RefSeq" id="WP_016571583.1">
    <property type="nucleotide sequence ID" value="NZ_BHXC01000007.1"/>
</dbReference>